<proteinExistence type="inferred from homology"/>
<feature type="transmembrane region" description="Helical" evidence="6">
    <location>
        <begin position="57"/>
        <end position="81"/>
    </location>
</feature>
<organism evidence="8 9">
    <name type="scientific">Vogesella aquatica</name>
    <dbReference type="NCBI Taxonomy" id="2984206"/>
    <lineage>
        <taxon>Bacteria</taxon>
        <taxon>Pseudomonadati</taxon>
        <taxon>Pseudomonadota</taxon>
        <taxon>Betaproteobacteria</taxon>
        <taxon>Neisseriales</taxon>
        <taxon>Chromobacteriaceae</taxon>
        <taxon>Vogesella</taxon>
    </lineage>
</organism>
<dbReference type="Gene3D" id="1.10.3720.10">
    <property type="entry name" value="MetI-like"/>
    <property type="match status" value="1"/>
</dbReference>
<dbReference type="InterPro" id="IPR000515">
    <property type="entry name" value="MetI-like"/>
</dbReference>
<dbReference type="SUPFAM" id="SSF161098">
    <property type="entry name" value="MetI-like"/>
    <property type="match status" value="1"/>
</dbReference>
<evidence type="ECO:0000256" key="6">
    <source>
        <dbReference type="RuleBase" id="RU363032"/>
    </source>
</evidence>
<dbReference type="PANTHER" id="PTHR30177">
    <property type="entry name" value="GLYCINE BETAINE/L-PROLINE TRANSPORT SYSTEM PERMEASE PROTEIN PROW"/>
    <property type="match status" value="1"/>
</dbReference>
<evidence type="ECO:0000256" key="4">
    <source>
        <dbReference type="ARBA" id="ARBA00022989"/>
    </source>
</evidence>
<evidence type="ECO:0000313" key="9">
    <source>
        <dbReference type="Proteomes" id="UP001219956"/>
    </source>
</evidence>
<evidence type="ECO:0000259" key="7">
    <source>
        <dbReference type="PROSITE" id="PS50928"/>
    </source>
</evidence>
<comment type="caution">
    <text evidence="8">The sequence shown here is derived from an EMBL/GenBank/DDBJ whole genome shotgun (WGS) entry which is preliminary data.</text>
</comment>
<gene>
    <name evidence="8" type="ORF">PQU95_15405</name>
</gene>
<dbReference type="Proteomes" id="UP001219956">
    <property type="component" value="Unassembled WGS sequence"/>
</dbReference>
<feature type="transmembrane region" description="Helical" evidence="6">
    <location>
        <begin position="207"/>
        <end position="233"/>
    </location>
</feature>
<keyword evidence="4 6" id="KW-1133">Transmembrane helix</keyword>
<keyword evidence="5 6" id="KW-0472">Membrane</keyword>
<evidence type="ECO:0000256" key="5">
    <source>
        <dbReference type="ARBA" id="ARBA00023136"/>
    </source>
</evidence>
<evidence type="ECO:0000313" key="8">
    <source>
        <dbReference type="EMBL" id="MDC7718593.1"/>
    </source>
</evidence>
<keyword evidence="9" id="KW-1185">Reference proteome</keyword>
<dbReference type="Pfam" id="PF00528">
    <property type="entry name" value="BPD_transp_1"/>
    <property type="match status" value="1"/>
</dbReference>
<evidence type="ECO:0000256" key="3">
    <source>
        <dbReference type="ARBA" id="ARBA00022692"/>
    </source>
</evidence>
<dbReference type="CDD" id="cd06261">
    <property type="entry name" value="TM_PBP2"/>
    <property type="match status" value="1"/>
</dbReference>
<dbReference type="InterPro" id="IPR035906">
    <property type="entry name" value="MetI-like_sf"/>
</dbReference>
<sequence>MSRLATGLHARRWLLAGSALLAGWLLYLPHSEAWFARWFPELERPLYQQEGFGTLVLAHLGIVTVSSGIAVLLGVSAGLLAGSRFGRAFRPLLETILAISQALPPVAVLAVAAPLVGFGSTPALIALILYGLLPVTQGTLTGMDSVDRDTQAVAQGLGMTRLQILRHVTLPLAAPVMLAGVRTAVVINIGTAAIASTVGAKTLGLPIIVGLSGFNTAYVIQGAVLVALLAIVADQLFEWLEERVTPHLPARAGS</sequence>
<dbReference type="InterPro" id="IPR051204">
    <property type="entry name" value="ABC_transp_perm/SBD"/>
</dbReference>
<dbReference type="EMBL" id="JAQQLF010000022">
    <property type="protein sequence ID" value="MDC7718593.1"/>
    <property type="molecule type" value="Genomic_DNA"/>
</dbReference>
<comment type="subcellular location">
    <subcellularLocation>
        <location evidence="1 6">Cell membrane</location>
        <topology evidence="1 6">Multi-pass membrane protein</topology>
    </subcellularLocation>
</comment>
<evidence type="ECO:0000256" key="1">
    <source>
        <dbReference type="ARBA" id="ARBA00004651"/>
    </source>
</evidence>
<keyword evidence="2 6" id="KW-0813">Transport</keyword>
<evidence type="ECO:0000256" key="2">
    <source>
        <dbReference type="ARBA" id="ARBA00022448"/>
    </source>
</evidence>
<feature type="transmembrane region" description="Helical" evidence="6">
    <location>
        <begin position="172"/>
        <end position="195"/>
    </location>
</feature>
<comment type="similarity">
    <text evidence="6">Belongs to the binding-protein-dependent transport system permease family.</text>
</comment>
<keyword evidence="3 6" id="KW-0812">Transmembrane</keyword>
<name>A0ABT5J2M6_9NEIS</name>
<dbReference type="RefSeq" id="WP_272752830.1">
    <property type="nucleotide sequence ID" value="NZ_JAQQLF010000022.1"/>
</dbReference>
<dbReference type="PANTHER" id="PTHR30177:SF32">
    <property type="entry name" value="GLYCINE BETAINE UPTAKE SYSTEM PERMEASE PROTEIN YEHW"/>
    <property type="match status" value="1"/>
</dbReference>
<reference evidence="8 9" key="1">
    <citation type="submission" date="2023-01" db="EMBL/GenBank/DDBJ databases">
        <title>Novel species of the genus Vogesella isolated from rivers.</title>
        <authorList>
            <person name="Lu H."/>
        </authorList>
    </citation>
    <scope>NUCLEOTIDE SEQUENCE [LARGE SCALE GENOMIC DNA]</scope>
    <source>
        <strain evidence="8 9">DC21W</strain>
    </source>
</reference>
<feature type="domain" description="ABC transmembrane type-1" evidence="7">
    <location>
        <begin position="56"/>
        <end position="237"/>
    </location>
</feature>
<dbReference type="PROSITE" id="PS50928">
    <property type="entry name" value="ABC_TM1"/>
    <property type="match status" value="1"/>
</dbReference>
<accession>A0ABT5J2M6</accession>
<protein>
    <submittedName>
        <fullName evidence="8">ABC transporter permease</fullName>
    </submittedName>
</protein>
<feature type="transmembrane region" description="Helical" evidence="6">
    <location>
        <begin position="102"/>
        <end position="133"/>
    </location>
</feature>